<dbReference type="RefSeq" id="WP_338008863.1">
    <property type="nucleotide sequence ID" value="NZ_JAOPKB010000015.1"/>
</dbReference>
<sequence>MNVLLLIMDSVQAKNTSLHNHSNDTTPFLSELSDSATTYKQARAPSFFSLPSHASMFSGLHAVEHGATSKTDSLSHETIFEWLANKGYSTGLFSSNVYLSKDEFGLNKGFSHIFGRNDFLVAKSSTKYPHQNALNPLKYRSGSNGDRNIKYILKSLGSEQPLQSILNGVASKLDGTVFPYGLSEPEPNGSQVLTNDFLKWHGNQTQNWAAVINFMDTHFPYLPKAEHNLWGNDDLLQYQEKITNPRVDFLTGEQPWWIAKALESVYDGTIHQVDQAISRIYSELSRRGDAEDTLIIVTSDHGEGFGERSRVIPGFRIVGHAAGLHELLTHVPLLVQFPGQSDSVTINDVATIRKIYDLIKQVVDESYTQDILCPEHVLSFAELTDRTEQLSAENAAGELELTDLPRKMYAVYENTDNGVNKYIKSGDSEYLIQIRNTHEAMLFDTQTNNGLVESVYDDLDYNASDTSTAISQDTAKHLEDLGYL</sequence>
<name>A0ABT2QJ80_9EURY</name>
<evidence type="ECO:0000259" key="1">
    <source>
        <dbReference type="Pfam" id="PF00884"/>
    </source>
</evidence>
<accession>A0ABT2QJ80</accession>
<feature type="domain" description="Sulfatase N-terminal" evidence="1">
    <location>
        <begin position="2"/>
        <end position="348"/>
    </location>
</feature>
<comment type="caution">
    <text evidence="2">The sequence shown here is derived from an EMBL/GenBank/DDBJ whole genome shotgun (WGS) entry which is preliminary data.</text>
</comment>
<evidence type="ECO:0000313" key="2">
    <source>
        <dbReference type="EMBL" id="MCU4974984.1"/>
    </source>
</evidence>
<dbReference type="PANTHER" id="PTHR43751">
    <property type="entry name" value="SULFATASE"/>
    <property type="match status" value="1"/>
</dbReference>
<dbReference type="InterPro" id="IPR017850">
    <property type="entry name" value="Alkaline_phosphatase_core_sf"/>
</dbReference>
<reference evidence="2 3" key="1">
    <citation type="submission" date="2022-09" db="EMBL/GenBank/DDBJ databases">
        <title>Enrichment on poylsaccharides allowed isolation of novel metabolic and taxonomic groups of Haloarchaea.</title>
        <authorList>
            <person name="Sorokin D.Y."/>
            <person name="Elcheninov A.G."/>
            <person name="Khizhniak T.V."/>
            <person name="Kolganova T.V."/>
            <person name="Kublanov I.V."/>
        </authorList>
    </citation>
    <scope>NUCLEOTIDE SEQUENCE [LARGE SCALE GENOMIC DNA]</scope>
    <source>
        <strain evidence="2 3">AArc-m2/3/4</strain>
    </source>
</reference>
<dbReference type="SUPFAM" id="SSF53649">
    <property type="entry name" value="Alkaline phosphatase-like"/>
    <property type="match status" value="1"/>
</dbReference>
<dbReference type="PANTHER" id="PTHR43751:SF3">
    <property type="entry name" value="SULFATASE N-TERMINAL DOMAIN-CONTAINING PROTEIN"/>
    <property type="match status" value="1"/>
</dbReference>
<dbReference type="InterPro" id="IPR052701">
    <property type="entry name" value="GAG_Ulvan_Degrading_Sulfatases"/>
</dbReference>
<gene>
    <name evidence="2" type="ORF">OB955_19920</name>
</gene>
<dbReference type="EMBL" id="JAOPKB010000015">
    <property type="protein sequence ID" value="MCU4974984.1"/>
    <property type="molecule type" value="Genomic_DNA"/>
</dbReference>
<dbReference type="InterPro" id="IPR000917">
    <property type="entry name" value="Sulfatase_N"/>
</dbReference>
<dbReference type="Proteomes" id="UP001320972">
    <property type="component" value="Unassembled WGS sequence"/>
</dbReference>
<dbReference type="Gene3D" id="3.40.720.10">
    <property type="entry name" value="Alkaline Phosphatase, subunit A"/>
    <property type="match status" value="1"/>
</dbReference>
<keyword evidence="3" id="KW-1185">Reference proteome</keyword>
<organism evidence="2 3">
    <name type="scientific">Natronoglomus mannanivorans</name>
    <dbReference type="NCBI Taxonomy" id="2979990"/>
    <lineage>
        <taxon>Archaea</taxon>
        <taxon>Methanobacteriati</taxon>
        <taxon>Methanobacteriota</taxon>
        <taxon>Stenosarchaea group</taxon>
        <taxon>Halobacteria</taxon>
        <taxon>Halobacteriales</taxon>
        <taxon>Natrialbaceae</taxon>
        <taxon>Natronoglomus</taxon>
    </lineage>
</organism>
<proteinExistence type="predicted"/>
<dbReference type="Pfam" id="PF00884">
    <property type="entry name" value="Sulfatase"/>
    <property type="match status" value="1"/>
</dbReference>
<evidence type="ECO:0000313" key="3">
    <source>
        <dbReference type="Proteomes" id="UP001320972"/>
    </source>
</evidence>
<protein>
    <submittedName>
        <fullName evidence="2">Sulfatase-like hydrolase/transferase</fullName>
    </submittedName>
</protein>